<keyword evidence="6" id="KW-0276">Fatty acid metabolism</keyword>
<gene>
    <name evidence="16" type="primary">FAD</name>
</gene>
<reference evidence="16" key="2">
    <citation type="journal article" date="2015" name="BMC Genomics">
        <title>Analysis of the agrotis segetum pheromone gland transcriptome in the light of Sex pheromone biosynthesis.</title>
        <authorList>
            <person name="Ding B.J."/>
            <person name="Lofstedt C."/>
        </authorList>
    </citation>
    <scope>NUCLEOTIDE SEQUENCE</scope>
    <source>
        <tissue evidence="16">Pheromone gland</tissue>
    </source>
</reference>
<dbReference type="PRINTS" id="PR00075">
    <property type="entry name" value="FACDDSATRASE"/>
</dbReference>
<dbReference type="GO" id="GO:0005789">
    <property type="term" value="C:endoplasmic reticulum membrane"/>
    <property type="evidence" value="ECO:0007669"/>
    <property type="project" value="TreeGrafter"/>
</dbReference>
<sequence>MEEENQYDKEDQPTIAVPFKKVYLWPNILFLIYAHIAGVYGLYLLFTSAKWTTIVFFMISFIINTIGITAGAHRLYSHKSYKAKKPLQVFLMLCHCHAYQRTLATWIRDHRLHHKYSDTDADPHNINRGFFFAHYGWLLVKSHPEVEKRRATVDMRDVYSNEVVMFQKRHKEWMLPLFAFIIPTVIPWLLGDTFSNSWHLNIFRFILTSNLTFLTNSLAHSWGYKPYDKTMRASQNLAVVAFNFGEGYHNFHHAFPWDYRSAELGNNKWNLVAKVIDFFEMLGLAYDLKMASPGMIQTRRKRTGDGTDLWGREIKEEY</sequence>
<feature type="transmembrane region" description="Helical" evidence="14">
    <location>
        <begin position="22"/>
        <end position="45"/>
    </location>
</feature>
<organism evidence="16">
    <name type="scientific">Agrotis segetum</name>
    <name type="common">Turnip moth</name>
    <dbReference type="NCBI Taxonomy" id="47767"/>
    <lineage>
        <taxon>Eukaryota</taxon>
        <taxon>Metazoa</taxon>
        <taxon>Ecdysozoa</taxon>
        <taxon>Arthropoda</taxon>
        <taxon>Hexapoda</taxon>
        <taxon>Insecta</taxon>
        <taxon>Pterygota</taxon>
        <taxon>Neoptera</taxon>
        <taxon>Endopterygota</taxon>
        <taxon>Lepidoptera</taxon>
        <taxon>Glossata</taxon>
        <taxon>Ditrysia</taxon>
        <taxon>Noctuoidea</taxon>
        <taxon>Noctuidae</taxon>
        <taxon>Noctuinae</taxon>
        <taxon>Noctuini</taxon>
        <taxon>Agrotis</taxon>
    </lineage>
</organism>
<evidence type="ECO:0000256" key="4">
    <source>
        <dbReference type="ARBA" id="ARBA00022692"/>
    </source>
</evidence>
<feature type="transmembrane region" description="Helical" evidence="14">
    <location>
        <begin position="173"/>
        <end position="190"/>
    </location>
</feature>
<evidence type="ECO:0000256" key="7">
    <source>
        <dbReference type="ARBA" id="ARBA00022989"/>
    </source>
</evidence>
<evidence type="ECO:0000256" key="3">
    <source>
        <dbReference type="ARBA" id="ARBA00022516"/>
    </source>
</evidence>
<dbReference type="InterPro" id="IPR001522">
    <property type="entry name" value="FADS-1_CS"/>
</dbReference>
<keyword evidence="10" id="KW-0443">Lipid metabolism</keyword>
<evidence type="ECO:0000256" key="12">
    <source>
        <dbReference type="ARBA" id="ARBA00023160"/>
    </source>
</evidence>
<comment type="domain">
    <text evidence="13">The histidine box domains are involved in binding the catalytic metal ions.</text>
</comment>
<evidence type="ECO:0000256" key="11">
    <source>
        <dbReference type="ARBA" id="ARBA00023136"/>
    </source>
</evidence>
<dbReference type="InterPro" id="IPR015876">
    <property type="entry name" value="Acyl-CoA_DS"/>
</dbReference>
<feature type="transmembrane region" description="Helical" evidence="14">
    <location>
        <begin position="202"/>
        <end position="222"/>
    </location>
</feature>
<keyword evidence="9" id="KW-0408">Iron</keyword>
<dbReference type="PROSITE" id="PS00476">
    <property type="entry name" value="FATTY_ACID_DESATUR_1"/>
    <property type="match status" value="1"/>
</dbReference>
<dbReference type="GO" id="GO:0005506">
    <property type="term" value="F:iron ion binding"/>
    <property type="evidence" value="ECO:0007669"/>
    <property type="project" value="TreeGrafter"/>
</dbReference>
<evidence type="ECO:0000256" key="10">
    <source>
        <dbReference type="ARBA" id="ARBA00023098"/>
    </source>
</evidence>
<dbReference type="CDD" id="cd03505">
    <property type="entry name" value="Delta9-FADS-like"/>
    <property type="match status" value="1"/>
</dbReference>
<dbReference type="EMBL" id="KJ622056">
    <property type="protein sequence ID" value="AID66664.1"/>
    <property type="molecule type" value="mRNA"/>
</dbReference>
<evidence type="ECO:0000256" key="8">
    <source>
        <dbReference type="ARBA" id="ARBA00023002"/>
    </source>
</evidence>
<evidence type="ECO:0000256" key="5">
    <source>
        <dbReference type="ARBA" id="ARBA00022723"/>
    </source>
</evidence>
<dbReference type="PANTHER" id="PTHR11351">
    <property type="entry name" value="ACYL-COA DESATURASE"/>
    <property type="match status" value="1"/>
</dbReference>
<dbReference type="PANTHER" id="PTHR11351:SF31">
    <property type="entry name" value="DESATURASE 1, ISOFORM A-RELATED"/>
    <property type="match status" value="1"/>
</dbReference>
<evidence type="ECO:0000256" key="14">
    <source>
        <dbReference type="SAM" id="Phobius"/>
    </source>
</evidence>
<comment type="subcellular location">
    <subcellularLocation>
        <location evidence="1">Membrane</location>
        <topology evidence="1">Multi-pass membrane protein</topology>
    </subcellularLocation>
</comment>
<evidence type="ECO:0000256" key="2">
    <source>
        <dbReference type="ARBA" id="ARBA00009295"/>
    </source>
</evidence>
<evidence type="ECO:0000259" key="15">
    <source>
        <dbReference type="Pfam" id="PF00487"/>
    </source>
</evidence>
<keyword evidence="8 13" id="KW-0560">Oxidoreductase</keyword>
<evidence type="ECO:0000256" key="1">
    <source>
        <dbReference type="ARBA" id="ARBA00004141"/>
    </source>
</evidence>
<keyword evidence="4 13" id="KW-0812">Transmembrane</keyword>
<evidence type="ECO:0000256" key="13">
    <source>
        <dbReference type="RuleBase" id="RU000581"/>
    </source>
</evidence>
<reference evidence="16" key="1">
    <citation type="submission" date="2014-03" db="EMBL/GenBank/DDBJ databases">
        <authorList>
            <person name="Saikia M."/>
            <person name="Chaudhari Y."/>
            <person name="Khan M."/>
            <person name="Devi D."/>
        </authorList>
    </citation>
    <scope>NUCLEOTIDE SEQUENCE</scope>
    <source>
        <tissue evidence="16">Pheromone gland</tissue>
    </source>
</reference>
<dbReference type="AlphaFoldDB" id="A0A068FKB0"/>
<dbReference type="Pfam" id="PF00487">
    <property type="entry name" value="FA_desaturase"/>
    <property type="match status" value="1"/>
</dbReference>
<name>A0A068FKB0_AGRSE</name>
<keyword evidence="7 14" id="KW-1133">Transmembrane helix</keyword>
<evidence type="ECO:0000313" key="16">
    <source>
        <dbReference type="EMBL" id="AID66664.1"/>
    </source>
</evidence>
<dbReference type="GO" id="GO:0004768">
    <property type="term" value="F:stearoyl-CoA 9-desaturase activity"/>
    <property type="evidence" value="ECO:0007669"/>
    <property type="project" value="TreeGrafter"/>
</dbReference>
<protein>
    <submittedName>
        <fullName evidence="16">Desaturase</fullName>
    </submittedName>
</protein>
<dbReference type="InterPro" id="IPR005804">
    <property type="entry name" value="FA_desaturase_dom"/>
</dbReference>
<comment type="similarity">
    <text evidence="2 13">Belongs to the fatty acid desaturase type 1 family.</text>
</comment>
<proteinExistence type="evidence at transcript level"/>
<dbReference type="GO" id="GO:0006636">
    <property type="term" value="P:unsaturated fatty acid biosynthetic process"/>
    <property type="evidence" value="ECO:0007669"/>
    <property type="project" value="TreeGrafter"/>
</dbReference>
<keyword evidence="5" id="KW-0479">Metal-binding</keyword>
<keyword evidence="3 13" id="KW-0444">Lipid biosynthesis</keyword>
<keyword evidence="12 13" id="KW-0275">Fatty acid biosynthesis</keyword>
<evidence type="ECO:0000256" key="6">
    <source>
        <dbReference type="ARBA" id="ARBA00022832"/>
    </source>
</evidence>
<comment type="cofactor">
    <cofactor evidence="13">
        <name>Fe(2+)</name>
        <dbReference type="ChEBI" id="CHEBI:29033"/>
    </cofactor>
</comment>
<feature type="domain" description="Fatty acid desaturase" evidence="15">
    <location>
        <begin position="51"/>
        <end position="256"/>
    </location>
</feature>
<keyword evidence="11 14" id="KW-0472">Membrane</keyword>
<evidence type="ECO:0000256" key="9">
    <source>
        <dbReference type="ARBA" id="ARBA00023004"/>
    </source>
</evidence>
<feature type="transmembrane region" description="Helical" evidence="14">
    <location>
        <begin position="51"/>
        <end position="76"/>
    </location>
</feature>
<accession>A0A068FKB0</accession>